<feature type="region of interest" description="Disordered" evidence="1">
    <location>
        <begin position="1"/>
        <end position="21"/>
    </location>
</feature>
<dbReference type="AlphaFoldDB" id="A0A1Q9C298"/>
<organism evidence="2 3">
    <name type="scientific">Symbiodinium microadriaticum</name>
    <name type="common">Dinoflagellate</name>
    <name type="synonym">Zooxanthella microadriatica</name>
    <dbReference type="NCBI Taxonomy" id="2951"/>
    <lineage>
        <taxon>Eukaryota</taxon>
        <taxon>Sar</taxon>
        <taxon>Alveolata</taxon>
        <taxon>Dinophyceae</taxon>
        <taxon>Suessiales</taxon>
        <taxon>Symbiodiniaceae</taxon>
        <taxon>Symbiodinium</taxon>
    </lineage>
</organism>
<keyword evidence="3" id="KW-1185">Reference proteome</keyword>
<dbReference type="OrthoDB" id="436780at2759"/>
<sequence>MASGPCGGVAGAAPRGGKGPGQRRMLLKGLRLGAHVSIRYREKKGPGVFEERLDFEGTIADKRVGWDNRESYVELKECLRLNRDGEIVEVVGKKQLYDAFIEEVEVVEKTERRLSAELRATQQAKAKAKKGPPGAAPVQPKGEDSDSDDGPVSGMLPGLMFGMGPMGMGMMPMGGLCGMPVGMGFMPMPVAMPMAMPGMPMGCPAVPATCAQAAGTAPEAKERSRRPKDSLALRPLLFVSRPKSWCLALSWAWTSEPFHPLEQKTADGASTFGKLRESRRCCKGGQQNLRVGSGAVFFGCSDLLGSVSEDLSRTRCDMATYSPYPGAYPGRRNPASKAPQGWSAAMQSRRYEEEALAPVDIKREAVADRASSDSAGGGGGGGGGGAKLPFMIQNLYLSPGKVGPGAAYTMTRLQPQDVEKPSWAK</sequence>
<reference evidence="2 3" key="1">
    <citation type="submission" date="2016-02" db="EMBL/GenBank/DDBJ databases">
        <title>Genome analysis of coral dinoflagellate symbionts highlights evolutionary adaptations to a symbiotic lifestyle.</title>
        <authorList>
            <person name="Aranda M."/>
            <person name="Li Y."/>
            <person name="Liew Y.J."/>
            <person name="Baumgarten S."/>
            <person name="Simakov O."/>
            <person name="Wilson M."/>
            <person name="Piel J."/>
            <person name="Ashoor H."/>
            <person name="Bougouffa S."/>
            <person name="Bajic V.B."/>
            <person name="Ryu T."/>
            <person name="Ravasi T."/>
            <person name="Bayer T."/>
            <person name="Micklem G."/>
            <person name="Kim H."/>
            <person name="Bhak J."/>
            <person name="Lajeunesse T.C."/>
            <person name="Voolstra C.R."/>
        </authorList>
    </citation>
    <scope>NUCLEOTIDE SEQUENCE [LARGE SCALE GENOMIC DNA]</scope>
    <source>
        <strain evidence="2 3">CCMP2467</strain>
    </source>
</reference>
<feature type="compositionally biased region" description="Low complexity" evidence="1">
    <location>
        <begin position="131"/>
        <end position="140"/>
    </location>
</feature>
<dbReference type="Proteomes" id="UP000186817">
    <property type="component" value="Unassembled WGS sequence"/>
</dbReference>
<accession>A0A1Q9C298</accession>
<evidence type="ECO:0000256" key="1">
    <source>
        <dbReference type="SAM" id="MobiDB-lite"/>
    </source>
</evidence>
<comment type="caution">
    <text evidence="2">The sequence shown here is derived from an EMBL/GenBank/DDBJ whole genome shotgun (WGS) entry which is preliminary data.</text>
</comment>
<gene>
    <name evidence="2" type="ORF">AK812_SmicGene42937</name>
</gene>
<evidence type="ECO:0000313" key="2">
    <source>
        <dbReference type="EMBL" id="OLP77045.1"/>
    </source>
</evidence>
<feature type="region of interest" description="Disordered" evidence="1">
    <location>
        <begin position="121"/>
        <end position="156"/>
    </location>
</feature>
<feature type="compositionally biased region" description="Gly residues" evidence="1">
    <location>
        <begin position="1"/>
        <end position="20"/>
    </location>
</feature>
<protein>
    <submittedName>
        <fullName evidence="2">Uncharacterized protein</fullName>
    </submittedName>
</protein>
<evidence type="ECO:0000313" key="3">
    <source>
        <dbReference type="Proteomes" id="UP000186817"/>
    </source>
</evidence>
<name>A0A1Q9C298_SYMMI</name>
<proteinExistence type="predicted"/>
<dbReference type="EMBL" id="LSRX01001858">
    <property type="protein sequence ID" value="OLP77045.1"/>
    <property type="molecule type" value="Genomic_DNA"/>
</dbReference>